<protein>
    <submittedName>
        <fullName evidence="1">Uncharacterized protein</fullName>
    </submittedName>
</protein>
<evidence type="ECO:0000313" key="1">
    <source>
        <dbReference type="EMBL" id="SVB43123.1"/>
    </source>
</evidence>
<organism evidence="1">
    <name type="scientific">marine metagenome</name>
    <dbReference type="NCBI Taxonomy" id="408172"/>
    <lineage>
        <taxon>unclassified sequences</taxon>
        <taxon>metagenomes</taxon>
        <taxon>ecological metagenomes</taxon>
    </lineage>
</organism>
<dbReference type="EMBL" id="UINC01041611">
    <property type="protein sequence ID" value="SVB43123.1"/>
    <property type="molecule type" value="Genomic_DNA"/>
</dbReference>
<gene>
    <name evidence="1" type="ORF">METZ01_LOCUS195977</name>
</gene>
<dbReference type="AlphaFoldDB" id="A0A382DZK4"/>
<accession>A0A382DZK4</accession>
<proteinExistence type="predicted"/>
<reference evidence="1" key="1">
    <citation type="submission" date="2018-05" db="EMBL/GenBank/DDBJ databases">
        <authorList>
            <person name="Lanie J.A."/>
            <person name="Ng W.-L."/>
            <person name="Kazmierczak K.M."/>
            <person name="Andrzejewski T.M."/>
            <person name="Davidsen T.M."/>
            <person name="Wayne K.J."/>
            <person name="Tettelin H."/>
            <person name="Glass J.I."/>
            <person name="Rusch D."/>
            <person name="Podicherti R."/>
            <person name="Tsui H.-C.T."/>
            <person name="Winkler M.E."/>
        </authorList>
    </citation>
    <scope>NUCLEOTIDE SEQUENCE</scope>
</reference>
<name>A0A382DZK4_9ZZZZ</name>
<sequence>MSNNYQPNDKFVRTSKETSNRCRKEHNLRWKWIENDGKGRSYSEINRPNSGYRELMTRDDYGGNTTSIDQDLNYDIRRGWIRRV</sequence>